<keyword evidence="7" id="KW-0228">DNA excision</keyword>
<evidence type="ECO:0000256" key="5">
    <source>
        <dbReference type="ARBA" id="ARBA00022741"/>
    </source>
</evidence>
<dbReference type="GO" id="GO:0005524">
    <property type="term" value="F:ATP binding"/>
    <property type="evidence" value="ECO:0007669"/>
    <property type="project" value="UniProtKB-KW"/>
</dbReference>
<dbReference type="EMBL" id="UGRI01000001">
    <property type="protein sequence ID" value="SUA20744.1"/>
    <property type="molecule type" value="Genomic_DNA"/>
</dbReference>
<evidence type="ECO:0000256" key="1">
    <source>
        <dbReference type="ARBA" id="ARBA00004496"/>
    </source>
</evidence>
<dbReference type="Gene3D" id="1.10.8.280">
    <property type="entry name" value="ABC transporter ATPase domain-like"/>
    <property type="match status" value="1"/>
</dbReference>
<dbReference type="Pfam" id="PF17755">
    <property type="entry name" value="UvrA_DNA-bind"/>
    <property type="match status" value="1"/>
</dbReference>
<evidence type="ECO:0000256" key="2">
    <source>
        <dbReference type="ARBA" id="ARBA00022490"/>
    </source>
</evidence>
<evidence type="ECO:0000256" key="13">
    <source>
        <dbReference type="ARBA" id="ARBA00023204"/>
    </source>
</evidence>
<evidence type="ECO:0000256" key="6">
    <source>
        <dbReference type="ARBA" id="ARBA00022763"/>
    </source>
</evidence>
<evidence type="ECO:0000256" key="4">
    <source>
        <dbReference type="ARBA" id="ARBA00022737"/>
    </source>
</evidence>
<evidence type="ECO:0000256" key="11">
    <source>
        <dbReference type="ARBA" id="ARBA00022881"/>
    </source>
</evidence>
<evidence type="ECO:0000256" key="10">
    <source>
        <dbReference type="ARBA" id="ARBA00022840"/>
    </source>
</evidence>
<dbReference type="FunFam" id="1.10.8.280:FF:000001">
    <property type="entry name" value="UvrABC system protein A"/>
    <property type="match status" value="1"/>
</dbReference>
<keyword evidence="12" id="KW-0238">DNA-binding</keyword>
<keyword evidence="2" id="KW-0963">Cytoplasm</keyword>
<keyword evidence="10" id="KW-0067">ATP-binding</keyword>
<protein>
    <submittedName>
        <fullName evidence="16">Excinuclease ABC subunit A</fullName>
    </submittedName>
</protein>
<dbReference type="GO" id="GO:0005737">
    <property type="term" value="C:cytoplasm"/>
    <property type="evidence" value="ECO:0007669"/>
    <property type="project" value="UniProtKB-SubCell"/>
</dbReference>
<proteinExistence type="predicted"/>
<keyword evidence="5" id="KW-0547">Nucleotide-binding</keyword>
<name>A0A378VVM0_NEIGO</name>
<dbReference type="InterPro" id="IPR041552">
    <property type="entry name" value="UvrA_DNA-bd"/>
</dbReference>
<evidence type="ECO:0000256" key="8">
    <source>
        <dbReference type="ARBA" id="ARBA00022771"/>
    </source>
</evidence>
<evidence type="ECO:0000256" key="3">
    <source>
        <dbReference type="ARBA" id="ARBA00022723"/>
    </source>
</evidence>
<keyword evidence="11" id="KW-0267">Excision nuclease</keyword>
<keyword evidence="4" id="KW-0677">Repeat</keyword>
<dbReference type="GO" id="GO:0008270">
    <property type="term" value="F:zinc ion binding"/>
    <property type="evidence" value="ECO:0007669"/>
    <property type="project" value="UniProtKB-KW"/>
</dbReference>
<sequence length="169" mass="19403">MSLATGAIDGWDKRNQFYFQMIQSLAHHYKFDVNVAWETCLKSQKVVLHGSGKEVIDFTYLSERGTTFNRSHAFEGIIPNLERRYRETDSETVREKLREYQNHRACPSCGGARLRKEARYVYVGGEPLHEVSAWPLTKTHRFFETLDLDGNKNRSPKKSSKKSPSGSAS</sequence>
<dbReference type="GO" id="GO:0006281">
    <property type="term" value="P:DNA repair"/>
    <property type="evidence" value="ECO:0007669"/>
    <property type="project" value="UniProtKB-KW"/>
</dbReference>
<keyword evidence="3" id="KW-0479">Metal-binding</keyword>
<feature type="domain" description="UvrA DNA-binding" evidence="15">
    <location>
        <begin position="2"/>
        <end position="98"/>
    </location>
</feature>
<accession>A0A378VVM0</accession>
<evidence type="ECO:0000259" key="15">
    <source>
        <dbReference type="Pfam" id="PF17755"/>
    </source>
</evidence>
<gene>
    <name evidence="16" type="primary">uvrA_5</name>
    <name evidence="16" type="ORF">NCTC11421_00843</name>
</gene>
<dbReference type="AlphaFoldDB" id="A0A378VVM0"/>
<feature type="region of interest" description="Disordered" evidence="14">
    <location>
        <begin position="147"/>
        <end position="169"/>
    </location>
</feature>
<keyword evidence="9" id="KW-0862">Zinc</keyword>
<evidence type="ECO:0000256" key="12">
    <source>
        <dbReference type="ARBA" id="ARBA00023125"/>
    </source>
</evidence>
<evidence type="ECO:0000256" key="9">
    <source>
        <dbReference type="ARBA" id="ARBA00022833"/>
    </source>
</evidence>
<dbReference type="GO" id="GO:0004518">
    <property type="term" value="F:nuclease activity"/>
    <property type="evidence" value="ECO:0007669"/>
    <property type="project" value="UniProtKB-KW"/>
</dbReference>
<evidence type="ECO:0000313" key="16">
    <source>
        <dbReference type="EMBL" id="SUA20744.1"/>
    </source>
</evidence>
<dbReference type="PANTHER" id="PTHR43152">
    <property type="entry name" value="UVRABC SYSTEM PROTEIN A"/>
    <property type="match status" value="1"/>
</dbReference>
<keyword evidence="6" id="KW-0227">DNA damage</keyword>
<evidence type="ECO:0000256" key="7">
    <source>
        <dbReference type="ARBA" id="ARBA00022769"/>
    </source>
</evidence>
<evidence type="ECO:0000256" key="14">
    <source>
        <dbReference type="SAM" id="MobiDB-lite"/>
    </source>
</evidence>
<reference evidence="16" key="1">
    <citation type="submission" date="2018-06" db="EMBL/GenBank/DDBJ databases">
        <authorList>
            <consortium name="Pathogen Informatics"/>
            <person name="Doyle S."/>
        </authorList>
    </citation>
    <scope>NUCLEOTIDE SEQUENCE [LARGE SCALE GENOMIC DNA]</scope>
    <source>
        <strain evidence="16">NCTC11421</strain>
    </source>
</reference>
<organism evidence="16">
    <name type="scientific">Neisseria gonorrhoeae</name>
    <dbReference type="NCBI Taxonomy" id="485"/>
    <lineage>
        <taxon>Bacteria</taxon>
        <taxon>Pseudomonadati</taxon>
        <taxon>Pseudomonadota</taxon>
        <taxon>Betaproteobacteria</taxon>
        <taxon>Neisseriales</taxon>
        <taxon>Neisseriaceae</taxon>
        <taxon>Neisseria</taxon>
    </lineage>
</organism>
<keyword evidence="8" id="KW-0863">Zinc-finger</keyword>
<dbReference type="GO" id="GO:0003677">
    <property type="term" value="F:DNA binding"/>
    <property type="evidence" value="ECO:0007669"/>
    <property type="project" value="UniProtKB-KW"/>
</dbReference>
<dbReference type="PANTHER" id="PTHR43152:SF3">
    <property type="entry name" value="UVRABC SYSTEM PROTEIN A"/>
    <property type="match status" value="1"/>
</dbReference>
<keyword evidence="13" id="KW-0234">DNA repair</keyword>
<comment type="subcellular location">
    <subcellularLocation>
        <location evidence="1">Cytoplasm</location>
    </subcellularLocation>
</comment>